<accession>A0A4U1GEK1</accession>
<dbReference type="GO" id="GO:0016491">
    <property type="term" value="F:oxidoreductase activity"/>
    <property type="evidence" value="ECO:0007669"/>
    <property type="project" value="InterPro"/>
</dbReference>
<dbReference type="AlphaFoldDB" id="A0A4U1GEK1"/>
<feature type="domain" description="Thioredoxin" evidence="6">
    <location>
        <begin position="352"/>
        <end position="504"/>
    </location>
</feature>
<dbReference type="GO" id="GO:0017004">
    <property type="term" value="P:cytochrome complex assembly"/>
    <property type="evidence" value="ECO:0007669"/>
    <property type="project" value="UniProtKB-KW"/>
</dbReference>
<dbReference type="InterPro" id="IPR013766">
    <property type="entry name" value="Thioredoxin_domain"/>
</dbReference>
<evidence type="ECO:0000256" key="4">
    <source>
        <dbReference type="ARBA" id="ARBA00023284"/>
    </source>
</evidence>
<name>A0A4U1GEK1_9SPHI</name>
<feature type="chain" id="PRO_5020361339" evidence="5">
    <location>
        <begin position="20"/>
        <end position="506"/>
    </location>
</feature>
<dbReference type="InterPro" id="IPR036249">
    <property type="entry name" value="Thioredoxin-like_sf"/>
</dbReference>
<evidence type="ECO:0000256" key="3">
    <source>
        <dbReference type="ARBA" id="ARBA00023157"/>
    </source>
</evidence>
<dbReference type="Gene3D" id="3.40.30.10">
    <property type="entry name" value="Glutaredoxin"/>
    <property type="match status" value="1"/>
</dbReference>
<dbReference type="GO" id="GO:0030313">
    <property type="term" value="C:cell envelope"/>
    <property type="evidence" value="ECO:0007669"/>
    <property type="project" value="UniProtKB-SubCell"/>
</dbReference>
<protein>
    <submittedName>
        <fullName evidence="7">TlpA family protein disulfide reductase</fullName>
    </submittedName>
</protein>
<dbReference type="Pfam" id="PF00578">
    <property type="entry name" value="AhpC-TSA"/>
    <property type="match status" value="1"/>
</dbReference>
<gene>
    <name evidence="7" type="ORF">FBD94_09900</name>
</gene>
<dbReference type="Proteomes" id="UP000309594">
    <property type="component" value="Unassembled WGS sequence"/>
</dbReference>
<keyword evidence="5" id="KW-0732">Signal</keyword>
<reference evidence="7 8" key="1">
    <citation type="submission" date="2019-04" db="EMBL/GenBank/DDBJ databases">
        <title>Pedobacter sp. RP-1-16 sp. nov., isolated from Arctic soil.</title>
        <authorList>
            <person name="Dahal R.H."/>
            <person name="Kim D.-U."/>
        </authorList>
    </citation>
    <scope>NUCLEOTIDE SEQUENCE [LARGE SCALE GENOMIC DNA]</scope>
    <source>
        <strain evidence="7 8">RP-1-16</strain>
    </source>
</reference>
<proteinExistence type="predicted"/>
<evidence type="ECO:0000256" key="1">
    <source>
        <dbReference type="ARBA" id="ARBA00004196"/>
    </source>
</evidence>
<organism evidence="7 8">
    <name type="scientific">Pedobacter hiemivivus</name>
    <dbReference type="NCBI Taxonomy" id="2530454"/>
    <lineage>
        <taxon>Bacteria</taxon>
        <taxon>Pseudomonadati</taxon>
        <taxon>Bacteroidota</taxon>
        <taxon>Sphingobacteriia</taxon>
        <taxon>Sphingobacteriales</taxon>
        <taxon>Sphingobacteriaceae</taxon>
        <taxon>Pedobacter</taxon>
    </lineage>
</organism>
<dbReference type="RefSeq" id="WP_136880096.1">
    <property type="nucleotide sequence ID" value="NZ_SWDX01000003.1"/>
</dbReference>
<dbReference type="EMBL" id="SWDX01000003">
    <property type="protein sequence ID" value="TKC62517.1"/>
    <property type="molecule type" value="Genomic_DNA"/>
</dbReference>
<sequence>MKYLAITLLAFFSTFKTYADVIKPDQRPITLQGKINGGKFGHDSLIVFFTPSVMSTYSEALSDGRIKIVVQPDTNGNFYVKLPTTNEIGSLHLSIHGDENILGSKILNMLNTRYAQYYIEPGDSINMAITIQGEGKVYNRISGRGAAKFLAINSLSKIMEIRPENNVKSDHQTAFREMERFFEGTSIRLEAAHSLLKYYKSELTDSIYDLIFADIHGKEFLQVVYKISDQYTSLNKDVLKSLFTTFLPANDSNLSPRSPFYTNYKIYREILAFKIRIGSPKYSITDIYNSLQYEKNVQLKEKLMVTYLMNVLFRLGEEKKDINQYTECLNNAYNSIQNRRFKKAILAKSSKFQTGSPAKNFDLTDAKGKRVQLTDFKGKVVLIDIYGTVCSGCRFFATTLKSSVFDEFKGNKDIVFIAISVEPNKDVWLKNIEDGHNTSKEHEIILYTNGLGMKHPYITYHEIQAVPTLLLIDKNGKIANSSSDSLLALSSGPDVVRMIREQLNRR</sequence>
<evidence type="ECO:0000256" key="2">
    <source>
        <dbReference type="ARBA" id="ARBA00022748"/>
    </source>
</evidence>
<dbReference type="SUPFAM" id="SSF52833">
    <property type="entry name" value="Thioredoxin-like"/>
    <property type="match status" value="1"/>
</dbReference>
<evidence type="ECO:0000313" key="8">
    <source>
        <dbReference type="Proteomes" id="UP000309594"/>
    </source>
</evidence>
<comment type="caution">
    <text evidence="7">The sequence shown here is derived from an EMBL/GenBank/DDBJ whole genome shotgun (WGS) entry which is preliminary data.</text>
</comment>
<dbReference type="GO" id="GO:0016209">
    <property type="term" value="F:antioxidant activity"/>
    <property type="evidence" value="ECO:0007669"/>
    <property type="project" value="InterPro"/>
</dbReference>
<dbReference type="PANTHER" id="PTHR42852">
    <property type="entry name" value="THIOL:DISULFIDE INTERCHANGE PROTEIN DSBE"/>
    <property type="match status" value="1"/>
</dbReference>
<dbReference type="InterPro" id="IPR050553">
    <property type="entry name" value="Thioredoxin_ResA/DsbE_sf"/>
</dbReference>
<feature type="signal peptide" evidence="5">
    <location>
        <begin position="1"/>
        <end position="19"/>
    </location>
</feature>
<dbReference type="PANTHER" id="PTHR42852:SF6">
    <property type="entry name" value="THIOL:DISULFIDE INTERCHANGE PROTEIN DSBE"/>
    <property type="match status" value="1"/>
</dbReference>
<evidence type="ECO:0000259" key="6">
    <source>
        <dbReference type="PROSITE" id="PS51352"/>
    </source>
</evidence>
<comment type="subcellular location">
    <subcellularLocation>
        <location evidence="1">Cell envelope</location>
    </subcellularLocation>
</comment>
<keyword evidence="2" id="KW-0201">Cytochrome c-type biogenesis</keyword>
<evidence type="ECO:0000256" key="5">
    <source>
        <dbReference type="SAM" id="SignalP"/>
    </source>
</evidence>
<dbReference type="CDD" id="cd02966">
    <property type="entry name" value="TlpA_like_family"/>
    <property type="match status" value="1"/>
</dbReference>
<keyword evidence="3" id="KW-1015">Disulfide bond</keyword>
<dbReference type="PROSITE" id="PS51352">
    <property type="entry name" value="THIOREDOXIN_2"/>
    <property type="match status" value="1"/>
</dbReference>
<dbReference type="InterPro" id="IPR000866">
    <property type="entry name" value="AhpC/TSA"/>
</dbReference>
<evidence type="ECO:0000313" key="7">
    <source>
        <dbReference type="EMBL" id="TKC62517.1"/>
    </source>
</evidence>
<keyword evidence="4" id="KW-0676">Redox-active center</keyword>